<gene>
    <name evidence="8" type="ORF">H3309_14020</name>
</gene>
<organism evidence="8 9">
    <name type="scientific">Sandaracinobacteroides saxicola</name>
    <dbReference type="NCBI Taxonomy" id="2759707"/>
    <lineage>
        <taxon>Bacteria</taxon>
        <taxon>Pseudomonadati</taxon>
        <taxon>Pseudomonadota</taxon>
        <taxon>Alphaproteobacteria</taxon>
        <taxon>Sphingomonadales</taxon>
        <taxon>Sphingosinicellaceae</taxon>
        <taxon>Sandaracinobacteroides</taxon>
    </lineage>
</organism>
<dbReference type="Pfam" id="PF04085">
    <property type="entry name" value="MreC"/>
    <property type="match status" value="1"/>
</dbReference>
<accession>A0A7G5IGE9</accession>
<name>A0A7G5IGE9_9SPHN</name>
<dbReference type="InterPro" id="IPR042177">
    <property type="entry name" value="Cell/Rod_1"/>
</dbReference>
<feature type="compositionally biased region" description="Low complexity" evidence="5">
    <location>
        <begin position="314"/>
        <end position="326"/>
    </location>
</feature>
<evidence type="ECO:0000256" key="2">
    <source>
        <dbReference type="ARBA" id="ARBA00013855"/>
    </source>
</evidence>
<feature type="compositionally biased region" description="Pro residues" evidence="5">
    <location>
        <begin position="304"/>
        <end position="313"/>
    </location>
</feature>
<dbReference type="PANTHER" id="PTHR34138">
    <property type="entry name" value="CELL SHAPE-DETERMINING PROTEIN MREC"/>
    <property type="match status" value="1"/>
</dbReference>
<proteinExistence type="inferred from homology"/>
<reference evidence="8 9" key="1">
    <citation type="submission" date="2020-07" db="EMBL/GenBank/DDBJ databases">
        <title>Complete genome sequence for Sandaracinobacter sp. M6.</title>
        <authorList>
            <person name="Tang Y."/>
            <person name="Liu Q."/>
            <person name="Guo Z."/>
            <person name="Lei P."/>
            <person name="Huang B."/>
        </authorList>
    </citation>
    <scope>NUCLEOTIDE SEQUENCE [LARGE SCALE GENOMIC DNA]</scope>
    <source>
        <strain evidence="8 9">M6</strain>
    </source>
</reference>
<dbReference type="GO" id="GO:0008360">
    <property type="term" value="P:regulation of cell shape"/>
    <property type="evidence" value="ECO:0007669"/>
    <property type="project" value="UniProtKB-KW"/>
</dbReference>
<evidence type="ECO:0000256" key="1">
    <source>
        <dbReference type="ARBA" id="ARBA00009369"/>
    </source>
</evidence>
<protein>
    <recommendedName>
        <fullName evidence="2">Cell shape-determining protein MreC</fullName>
    </recommendedName>
    <alternativeName>
        <fullName evidence="4">Cell shape protein MreC</fullName>
    </alternativeName>
</protein>
<dbReference type="PANTHER" id="PTHR34138:SF1">
    <property type="entry name" value="CELL SHAPE-DETERMINING PROTEIN MREC"/>
    <property type="match status" value="1"/>
</dbReference>
<dbReference type="EMBL" id="CP059851">
    <property type="protein sequence ID" value="QMW22441.1"/>
    <property type="molecule type" value="Genomic_DNA"/>
</dbReference>
<keyword evidence="6" id="KW-0812">Transmembrane</keyword>
<evidence type="ECO:0000256" key="3">
    <source>
        <dbReference type="ARBA" id="ARBA00022960"/>
    </source>
</evidence>
<evidence type="ECO:0000259" key="7">
    <source>
        <dbReference type="Pfam" id="PF04085"/>
    </source>
</evidence>
<comment type="similarity">
    <text evidence="1">Belongs to the MreC family.</text>
</comment>
<dbReference type="KEGG" id="sand:H3309_14020"/>
<feature type="domain" description="Rod shape-determining protein MreC beta-barrel core" evidence="7">
    <location>
        <begin position="147"/>
        <end position="281"/>
    </location>
</feature>
<keyword evidence="6" id="KW-0472">Membrane</keyword>
<evidence type="ECO:0000313" key="9">
    <source>
        <dbReference type="Proteomes" id="UP000515292"/>
    </source>
</evidence>
<dbReference type="InterPro" id="IPR042175">
    <property type="entry name" value="Cell/Rod_MreC_2"/>
</dbReference>
<dbReference type="InterPro" id="IPR007221">
    <property type="entry name" value="MreC"/>
</dbReference>
<evidence type="ECO:0000256" key="5">
    <source>
        <dbReference type="SAM" id="MobiDB-lite"/>
    </source>
</evidence>
<dbReference type="RefSeq" id="WP_182295344.1">
    <property type="nucleotide sequence ID" value="NZ_CP059851.1"/>
</dbReference>
<dbReference type="Proteomes" id="UP000515292">
    <property type="component" value="Chromosome"/>
</dbReference>
<evidence type="ECO:0000313" key="8">
    <source>
        <dbReference type="EMBL" id="QMW22441.1"/>
    </source>
</evidence>
<dbReference type="InterPro" id="IPR055342">
    <property type="entry name" value="MreC_beta-barrel_core"/>
</dbReference>
<sequence length="326" mass="33547">MAWPNDSFGGRGRRSSFARRDSNLALIGALLTGVVIAFGLLLLLMERVNPEIGARLRGGALDVVAPVWRVVSAPLDGLNAAAGNIAEHWRTVDRLRDANERIARLEAELAAAAADRTEKARLAALLKMRRETRRLVASADVSAAGAGAVARTAVVSAGLRQGVRPGMPVVAATGLAGRVIDVGEGAARILLLTDAASRVPVKVVRTGWTGLAAGTGRTLLEFSFDGQSATDRLMVGDRLVTSGDGGLFPPDVPVGVIVDVGSNPPRVRPAANPNGLGQVSIEAPWLAPPKVVAAAPAVAETDLAPPPPTPPAVTTPMAPAATATTR</sequence>
<evidence type="ECO:0000256" key="6">
    <source>
        <dbReference type="SAM" id="Phobius"/>
    </source>
</evidence>
<dbReference type="Gene3D" id="2.40.10.340">
    <property type="entry name" value="Rod shape-determining protein MreC, domain 1"/>
    <property type="match status" value="1"/>
</dbReference>
<keyword evidence="6" id="KW-1133">Transmembrane helix</keyword>
<evidence type="ECO:0000256" key="4">
    <source>
        <dbReference type="ARBA" id="ARBA00032089"/>
    </source>
</evidence>
<keyword evidence="9" id="KW-1185">Reference proteome</keyword>
<feature type="transmembrane region" description="Helical" evidence="6">
    <location>
        <begin position="24"/>
        <end position="45"/>
    </location>
</feature>
<keyword evidence="3" id="KW-0133">Cell shape</keyword>
<dbReference type="Gene3D" id="2.40.10.350">
    <property type="entry name" value="Rod shape-determining protein MreC, domain 2"/>
    <property type="match status" value="1"/>
</dbReference>
<dbReference type="AlphaFoldDB" id="A0A7G5IGE9"/>
<dbReference type="GO" id="GO:0005886">
    <property type="term" value="C:plasma membrane"/>
    <property type="evidence" value="ECO:0007669"/>
    <property type="project" value="TreeGrafter"/>
</dbReference>
<feature type="region of interest" description="Disordered" evidence="5">
    <location>
        <begin position="301"/>
        <end position="326"/>
    </location>
</feature>